<evidence type="ECO:0000256" key="2">
    <source>
        <dbReference type="ARBA" id="ARBA00022771"/>
    </source>
</evidence>
<evidence type="ECO:0000259" key="4">
    <source>
        <dbReference type="Pfam" id="PF01753"/>
    </source>
</evidence>
<dbReference type="InParanoid" id="J0DDK7"/>
<dbReference type="AlphaFoldDB" id="J0DDK7"/>
<sequence length="596" mass="67406">MAGLKLLIRALLSADPNRLRELLSDVIPLVQTLIVESKVDDIVLELALDAWEEWAVLMQHDEDCGFPLVSTMLRLACACGDTSRRQVASQILRRLQVVTCTTGILAKEEEISTPMRKFFIAALRYDSAGDRLITLRGLYNSFPADDDFTPHPVLHMSAADYTCLTGEAQFYELDTTASDTKHILELRAEFVSCMRSFCASRDLHALADRLHAILVQDPRAVDFSPRSILLFADGKEPHDLQLSFTSWADVLQHCAYALRTCSQIACPTSHHRRGANILEMQRFILRRSMSDNATMAWKLVKKRDVSVLWYWYALCHDVDGRSILAVVDTLENLRTAESESPLTKTPLYQCAMATLALSTLEYVLLRNLETDLREDWRELSELGPVAAWAASEYLRVAPFDGQYAAEMNAVFLLCHIWRYGTSSATRPTPAFRFNFEARWRAAKSVQTRIWGNPVSGRLNRTVDALYAYYADSVSTFDGVLSRHIGSTPPPARMDDSDGLRRGDLYLGSRKFSRAGIAAWRELIDDDERGRRVCWRDAPLELLPEILQIGPNLRVRACNYCGVRSVALRYCGSCKRARYCSKECRLEGMPQAFMSEN</sequence>
<keyword evidence="3" id="KW-0862">Zinc</keyword>
<dbReference type="SUPFAM" id="SSF144232">
    <property type="entry name" value="HIT/MYND zinc finger-like"/>
    <property type="match status" value="1"/>
</dbReference>
<keyword evidence="6" id="KW-1185">Reference proteome</keyword>
<proteinExistence type="predicted"/>
<dbReference type="EMBL" id="JH687770">
    <property type="protein sequence ID" value="EJD44534.1"/>
    <property type="molecule type" value="Genomic_DNA"/>
</dbReference>
<dbReference type="KEGG" id="adl:AURDEDRAFT_166318"/>
<dbReference type="Proteomes" id="UP000006514">
    <property type="component" value="Unassembled WGS sequence"/>
</dbReference>
<evidence type="ECO:0000313" key="5">
    <source>
        <dbReference type="EMBL" id="EJD44534.1"/>
    </source>
</evidence>
<dbReference type="Gene3D" id="6.10.140.2220">
    <property type="match status" value="1"/>
</dbReference>
<evidence type="ECO:0000256" key="1">
    <source>
        <dbReference type="ARBA" id="ARBA00022723"/>
    </source>
</evidence>
<dbReference type="Pfam" id="PF01753">
    <property type="entry name" value="zf-MYND"/>
    <property type="match status" value="1"/>
</dbReference>
<feature type="domain" description="MYND-type" evidence="4">
    <location>
        <begin position="557"/>
        <end position="588"/>
    </location>
</feature>
<protein>
    <recommendedName>
        <fullName evidence="4">MYND-type domain-containing protein</fullName>
    </recommendedName>
</protein>
<dbReference type="GO" id="GO:0008270">
    <property type="term" value="F:zinc ion binding"/>
    <property type="evidence" value="ECO:0007669"/>
    <property type="project" value="UniProtKB-KW"/>
</dbReference>
<name>J0DDK7_AURST</name>
<keyword evidence="2" id="KW-0863">Zinc-finger</keyword>
<reference evidence="6" key="1">
    <citation type="journal article" date="2012" name="Science">
        <title>The Paleozoic origin of enzymatic lignin decomposition reconstructed from 31 fungal genomes.</title>
        <authorList>
            <person name="Floudas D."/>
            <person name="Binder M."/>
            <person name="Riley R."/>
            <person name="Barry K."/>
            <person name="Blanchette R.A."/>
            <person name="Henrissat B."/>
            <person name="Martinez A.T."/>
            <person name="Otillar R."/>
            <person name="Spatafora J.W."/>
            <person name="Yadav J.S."/>
            <person name="Aerts A."/>
            <person name="Benoit I."/>
            <person name="Boyd A."/>
            <person name="Carlson A."/>
            <person name="Copeland A."/>
            <person name="Coutinho P.M."/>
            <person name="de Vries R.P."/>
            <person name="Ferreira P."/>
            <person name="Findley K."/>
            <person name="Foster B."/>
            <person name="Gaskell J."/>
            <person name="Glotzer D."/>
            <person name="Gorecki P."/>
            <person name="Heitman J."/>
            <person name="Hesse C."/>
            <person name="Hori C."/>
            <person name="Igarashi K."/>
            <person name="Jurgens J.A."/>
            <person name="Kallen N."/>
            <person name="Kersten P."/>
            <person name="Kohler A."/>
            <person name="Kuees U."/>
            <person name="Kumar T.K.A."/>
            <person name="Kuo A."/>
            <person name="LaButti K."/>
            <person name="Larrondo L.F."/>
            <person name="Lindquist E."/>
            <person name="Ling A."/>
            <person name="Lombard V."/>
            <person name="Lucas S."/>
            <person name="Lundell T."/>
            <person name="Martin R."/>
            <person name="McLaughlin D.J."/>
            <person name="Morgenstern I."/>
            <person name="Morin E."/>
            <person name="Murat C."/>
            <person name="Nagy L.G."/>
            <person name="Nolan M."/>
            <person name="Ohm R.A."/>
            <person name="Patyshakuliyeva A."/>
            <person name="Rokas A."/>
            <person name="Ruiz-Duenas F.J."/>
            <person name="Sabat G."/>
            <person name="Salamov A."/>
            <person name="Samejima M."/>
            <person name="Schmutz J."/>
            <person name="Slot J.C."/>
            <person name="St John F."/>
            <person name="Stenlid J."/>
            <person name="Sun H."/>
            <person name="Sun S."/>
            <person name="Syed K."/>
            <person name="Tsang A."/>
            <person name="Wiebenga A."/>
            <person name="Young D."/>
            <person name="Pisabarro A."/>
            <person name="Eastwood D.C."/>
            <person name="Martin F."/>
            <person name="Cullen D."/>
            <person name="Grigoriev I.V."/>
            <person name="Hibbett D.S."/>
        </authorList>
    </citation>
    <scope>NUCLEOTIDE SEQUENCE [LARGE SCALE GENOMIC DNA]</scope>
    <source>
        <strain evidence="6">TFB10046</strain>
    </source>
</reference>
<evidence type="ECO:0000313" key="6">
    <source>
        <dbReference type="Proteomes" id="UP000006514"/>
    </source>
</evidence>
<accession>J0DDK7</accession>
<gene>
    <name evidence="5" type="ORF">AURDEDRAFT_166318</name>
</gene>
<evidence type="ECO:0000256" key="3">
    <source>
        <dbReference type="ARBA" id="ARBA00022833"/>
    </source>
</evidence>
<keyword evidence="1" id="KW-0479">Metal-binding</keyword>
<dbReference type="InterPro" id="IPR002893">
    <property type="entry name" value="Znf_MYND"/>
</dbReference>
<organism evidence="5 6">
    <name type="scientific">Auricularia subglabra (strain TFB-10046 / SS5)</name>
    <name type="common">White-rot fungus</name>
    <name type="synonym">Auricularia delicata (strain TFB10046)</name>
    <dbReference type="NCBI Taxonomy" id="717982"/>
    <lineage>
        <taxon>Eukaryota</taxon>
        <taxon>Fungi</taxon>
        <taxon>Dikarya</taxon>
        <taxon>Basidiomycota</taxon>
        <taxon>Agaricomycotina</taxon>
        <taxon>Agaricomycetes</taxon>
        <taxon>Auriculariales</taxon>
        <taxon>Auriculariaceae</taxon>
        <taxon>Auricularia</taxon>
    </lineage>
</organism>